<dbReference type="InterPro" id="IPR046159">
    <property type="entry name" value="DUF6161"/>
</dbReference>
<proteinExistence type="predicted"/>
<sequence length="270" mass="30074">MEAVAYLYTRMHGANNYQFDARDISSWRGFLAGVLEQIPTDGIPARAYQAALESMSDTRVSAERLLAEKTEAYSALHRNYESVSADVSTIGANQEALFEGFMETNQKAQDDALAAHQGRMKTLEDTFREKMALRAPVEYWEGRQEKHEKGTKVMGGLSFGAMALLAIAIGLVASWVLHNLTPDGKPEVWRVSVLVLIGVLGVWATIVDLAGVRIALYFPAERLEVDKIIRERFTVAEVKPFEGSEKPPFKKPIFRVLGDQSFAVTRDFSN</sequence>
<dbReference type="Proteomes" id="UP000291078">
    <property type="component" value="Unassembled WGS sequence"/>
</dbReference>
<name>A0A4Q7RPB7_9BURK</name>
<keyword evidence="1" id="KW-0812">Transmembrane</keyword>
<evidence type="ECO:0000256" key="1">
    <source>
        <dbReference type="SAM" id="Phobius"/>
    </source>
</evidence>
<comment type="caution">
    <text evidence="3">The sequence shown here is derived from an EMBL/GenBank/DDBJ whole genome shotgun (WGS) entry which is preliminary data.</text>
</comment>
<feature type="transmembrane region" description="Helical" evidence="1">
    <location>
        <begin position="189"/>
        <end position="212"/>
    </location>
</feature>
<dbReference type="EMBL" id="SGXM01000006">
    <property type="protein sequence ID" value="RZT35444.1"/>
    <property type="molecule type" value="Genomic_DNA"/>
</dbReference>
<protein>
    <recommendedName>
        <fullName evidence="2">DUF6161 domain-containing protein</fullName>
    </recommendedName>
</protein>
<reference evidence="3 4" key="1">
    <citation type="journal article" date="2015" name="Stand. Genomic Sci.">
        <title>Genomic Encyclopedia of Bacterial and Archaeal Type Strains, Phase III: the genomes of soil and plant-associated and newly described type strains.</title>
        <authorList>
            <person name="Whitman W.B."/>
            <person name="Woyke T."/>
            <person name="Klenk H.P."/>
            <person name="Zhou Y."/>
            <person name="Lilburn T.G."/>
            <person name="Beck B.J."/>
            <person name="De Vos P."/>
            <person name="Vandamme P."/>
            <person name="Eisen J.A."/>
            <person name="Garrity G."/>
            <person name="Hugenholtz P."/>
            <person name="Kyrpides N.C."/>
        </authorList>
    </citation>
    <scope>NUCLEOTIDE SEQUENCE [LARGE SCALE GENOMIC DNA]</scope>
    <source>
        <strain evidence="3 4">ASC-9842</strain>
    </source>
</reference>
<organism evidence="3 4">
    <name type="scientific">Cupriavidus agavae</name>
    <dbReference type="NCBI Taxonomy" id="1001822"/>
    <lineage>
        <taxon>Bacteria</taxon>
        <taxon>Pseudomonadati</taxon>
        <taxon>Pseudomonadota</taxon>
        <taxon>Betaproteobacteria</taxon>
        <taxon>Burkholderiales</taxon>
        <taxon>Burkholderiaceae</taxon>
        <taxon>Cupriavidus</taxon>
    </lineage>
</organism>
<evidence type="ECO:0000313" key="3">
    <source>
        <dbReference type="EMBL" id="RZT35444.1"/>
    </source>
</evidence>
<keyword evidence="4" id="KW-1185">Reference proteome</keyword>
<keyword evidence="1" id="KW-0472">Membrane</keyword>
<feature type="transmembrane region" description="Helical" evidence="1">
    <location>
        <begin position="153"/>
        <end position="177"/>
    </location>
</feature>
<evidence type="ECO:0000259" key="2">
    <source>
        <dbReference type="Pfam" id="PF19658"/>
    </source>
</evidence>
<dbReference type="Pfam" id="PF19658">
    <property type="entry name" value="DUF6161"/>
    <property type="match status" value="1"/>
</dbReference>
<evidence type="ECO:0000313" key="4">
    <source>
        <dbReference type="Proteomes" id="UP000291078"/>
    </source>
</evidence>
<feature type="domain" description="DUF6161" evidence="2">
    <location>
        <begin position="66"/>
        <end position="204"/>
    </location>
</feature>
<keyword evidence="1" id="KW-1133">Transmembrane helix</keyword>
<accession>A0A4Q7RPB7</accession>
<gene>
    <name evidence="3" type="ORF">EV147_3885</name>
</gene>
<dbReference type="AlphaFoldDB" id="A0A4Q7RPB7"/>